<organism evidence="3 4">
    <name type="scientific">Melanomma pulvis-pyrius CBS 109.77</name>
    <dbReference type="NCBI Taxonomy" id="1314802"/>
    <lineage>
        <taxon>Eukaryota</taxon>
        <taxon>Fungi</taxon>
        <taxon>Dikarya</taxon>
        <taxon>Ascomycota</taxon>
        <taxon>Pezizomycotina</taxon>
        <taxon>Dothideomycetes</taxon>
        <taxon>Pleosporomycetidae</taxon>
        <taxon>Pleosporales</taxon>
        <taxon>Melanommataceae</taxon>
        <taxon>Melanomma</taxon>
    </lineage>
</organism>
<gene>
    <name evidence="3" type="ORF">K505DRAFT_235246</name>
</gene>
<dbReference type="EMBL" id="MU001804">
    <property type="protein sequence ID" value="KAF2797548.1"/>
    <property type="molecule type" value="Genomic_DNA"/>
</dbReference>
<dbReference type="InterPro" id="IPR057684">
    <property type="entry name" value="DUF7924"/>
</dbReference>
<sequence length="353" mass="39689">MSTPSNRQKVRDELLTLAVHGIRVDVPDGWPLPAELNKHVEQVLLAQRTSDTPRSPNASEIVVRRQNFVLRNEDAAINVIEPLLLFCGQNKSAFQGIPKITSDLNINLSQDYLPLELGNIASQLTQPQPDTAIGYLTNFEASQYMPGLESAFSMLDDVFLKGFTLTPTMHFPFLTSQWKSGWGESSMKAECQSACDGSTIVKYLDKFHSVANNRPATAVEGSHVSVTCDMKTISIWIHWKDVDKEGNTIYPMKHLYSAIMRYESQVARARDILHNVLDYATTKRLESIQKALPLFKQHWVKRKGKNTTSNTTPLKPPIRTSVSSPSSGLEISTPSRKSNKRRRTERDDKEYVG</sequence>
<protein>
    <recommendedName>
        <fullName evidence="2">DUF7924 domain-containing protein</fullName>
    </recommendedName>
</protein>
<dbReference type="Proteomes" id="UP000799757">
    <property type="component" value="Unassembled WGS sequence"/>
</dbReference>
<evidence type="ECO:0000313" key="4">
    <source>
        <dbReference type="Proteomes" id="UP000799757"/>
    </source>
</evidence>
<feature type="compositionally biased region" description="Basic and acidic residues" evidence="1">
    <location>
        <begin position="344"/>
        <end position="353"/>
    </location>
</feature>
<name>A0A6A6XN03_9PLEO</name>
<evidence type="ECO:0000313" key="3">
    <source>
        <dbReference type="EMBL" id="KAF2797548.1"/>
    </source>
</evidence>
<evidence type="ECO:0000256" key="1">
    <source>
        <dbReference type="SAM" id="MobiDB-lite"/>
    </source>
</evidence>
<reference evidence="3" key="1">
    <citation type="journal article" date="2020" name="Stud. Mycol.">
        <title>101 Dothideomycetes genomes: a test case for predicting lifestyles and emergence of pathogens.</title>
        <authorList>
            <person name="Haridas S."/>
            <person name="Albert R."/>
            <person name="Binder M."/>
            <person name="Bloem J."/>
            <person name="Labutti K."/>
            <person name="Salamov A."/>
            <person name="Andreopoulos B."/>
            <person name="Baker S."/>
            <person name="Barry K."/>
            <person name="Bills G."/>
            <person name="Bluhm B."/>
            <person name="Cannon C."/>
            <person name="Castanera R."/>
            <person name="Culley D."/>
            <person name="Daum C."/>
            <person name="Ezra D."/>
            <person name="Gonzalez J."/>
            <person name="Henrissat B."/>
            <person name="Kuo A."/>
            <person name="Liang C."/>
            <person name="Lipzen A."/>
            <person name="Lutzoni F."/>
            <person name="Magnuson J."/>
            <person name="Mondo S."/>
            <person name="Nolan M."/>
            <person name="Ohm R."/>
            <person name="Pangilinan J."/>
            <person name="Park H.-J."/>
            <person name="Ramirez L."/>
            <person name="Alfaro M."/>
            <person name="Sun H."/>
            <person name="Tritt A."/>
            <person name="Yoshinaga Y."/>
            <person name="Zwiers L.-H."/>
            <person name="Turgeon B."/>
            <person name="Goodwin S."/>
            <person name="Spatafora J."/>
            <person name="Crous P."/>
            <person name="Grigoriev I."/>
        </authorList>
    </citation>
    <scope>NUCLEOTIDE SEQUENCE</scope>
    <source>
        <strain evidence="3">CBS 109.77</strain>
    </source>
</reference>
<keyword evidence="4" id="KW-1185">Reference proteome</keyword>
<dbReference type="PANTHER" id="PTHR42470:SF1">
    <property type="entry name" value="VAST DOMAIN-CONTAINING PROTEIN"/>
    <property type="match status" value="1"/>
</dbReference>
<feature type="domain" description="DUF7924" evidence="2">
    <location>
        <begin position="120"/>
        <end position="292"/>
    </location>
</feature>
<dbReference type="PANTHER" id="PTHR42470">
    <property type="entry name" value="VAST DOMAIN-CONTAINING PROTEIN"/>
    <property type="match status" value="1"/>
</dbReference>
<dbReference type="AlphaFoldDB" id="A0A6A6XN03"/>
<feature type="compositionally biased region" description="Polar residues" evidence="1">
    <location>
        <begin position="320"/>
        <end position="336"/>
    </location>
</feature>
<evidence type="ECO:0000259" key="2">
    <source>
        <dbReference type="Pfam" id="PF25545"/>
    </source>
</evidence>
<dbReference type="OrthoDB" id="5426775at2759"/>
<proteinExistence type="predicted"/>
<feature type="region of interest" description="Disordered" evidence="1">
    <location>
        <begin position="303"/>
        <end position="353"/>
    </location>
</feature>
<accession>A0A6A6XN03</accession>
<dbReference type="Pfam" id="PF25545">
    <property type="entry name" value="DUF7924"/>
    <property type="match status" value="1"/>
</dbReference>